<organism evidence="1 2">
    <name type="scientific">Candidatus Pullilachnospira gallistercoris</name>
    <dbReference type="NCBI Taxonomy" id="2840911"/>
    <lineage>
        <taxon>Bacteria</taxon>
        <taxon>Bacillati</taxon>
        <taxon>Bacillota</taxon>
        <taxon>Clostridia</taxon>
        <taxon>Lachnospirales</taxon>
        <taxon>Lachnospiraceae</taxon>
        <taxon>Lachnospiraceae incertae sedis</taxon>
        <taxon>Candidatus Pullilachnospira</taxon>
    </lineage>
</organism>
<evidence type="ECO:0000313" key="1">
    <source>
        <dbReference type="EMBL" id="HIR69706.1"/>
    </source>
</evidence>
<comment type="caution">
    <text evidence="1">The sequence shown here is derived from an EMBL/GenBank/DDBJ whole genome shotgun (WGS) entry which is preliminary data.</text>
</comment>
<dbReference type="Proteomes" id="UP000823912">
    <property type="component" value="Unassembled WGS sequence"/>
</dbReference>
<dbReference type="EMBL" id="DVHM01000005">
    <property type="protein sequence ID" value="HIR69706.1"/>
    <property type="molecule type" value="Genomic_DNA"/>
</dbReference>
<evidence type="ECO:0000313" key="2">
    <source>
        <dbReference type="Proteomes" id="UP000823912"/>
    </source>
</evidence>
<reference evidence="1" key="1">
    <citation type="submission" date="2020-10" db="EMBL/GenBank/DDBJ databases">
        <authorList>
            <person name="Gilroy R."/>
        </authorList>
    </citation>
    <scope>NUCLEOTIDE SEQUENCE</scope>
    <source>
        <strain evidence="1">ChiSjej5B23-6657</strain>
    </source>
</reference>
<gene>
    <name evidence="1" type="ORF">IAA55_00300</name>
</gene>
<accession>A0A9D1J9L0</accession>
<proteinExistence type="predicted"/>
<name>A0A9D1J9L0_9FIRM</name>
<sequence>MEDVTACVREYIAQNDISVAQMSSDLGIEESRLRPGDGGKFSAAEFLDICVYLHIRPEQFKKRRIGV</sequence>
<protein>
    <submittedName>
        <fullName evidence="1">Uncharacterized protein</fullName>
    </submittedName>
</protein>
<reference evidence="1" key="2">
    <citation type="journal article" date="2021" name="PeerJ">
        <title>Extensive microbial diversity within the chicken gut microbiome revealed by metagenomics and culture.</title>
        <authorList>
            <person name="Gilroy R."/>
            <person name="Ravi A."/>
            <person name="Getino M."/>
            <person name="Pursley I."/>
            <person name="Horton D.L."/>
            <person name="Alikhan N.F."/>
            <person name="Baker D."/>
            <person name="Gharbi K."/>
            <person name="Hall N."/>
            <person name="Watson M."/>
            <person name="Adriaenssens E.M."/>
            <person name="Foster-Nyarko E."/>
            <person name="Jarju S."/>
            <person name="Secka A."/>
            <person name="Antonio M."/>
            <person name="Oren A."/>
            <person name="Chaudhuri R.R."/>
            <person name="La Ragione R."/>
            <person name="Hildebrand F."/>
            <person name="Pallen M.J."/>
        </authorList>
    </citation>
    <scope>NUCLEOTIDE SEQUENCE</scope>
    <source>
        <strain evidence="1">ChiSjej5B23-6657</strain>
    </source>
</reference>
<dbReference type="AlphaFoldDB" id="A0A9D1J9L0"/>